<sequence>MNGEHDEQIQEMRRHLDEMKSQKTMLDIALMELSKALEERLRAANPTLTVDEADANREEKEFYEAQIQERIREREAFVVAITNLENQLRENAEH</sequence>
<organism evidence="1 2">
    <name type="scientific">Myriangium duriaei CBS 260.36</name>
    <dbReference type="NCBI Taxonomy" id="1168546"/>
    <lineage>
        <taxon>Eukaryota</taxon>
        <taxon>Fungi</taxon>
        <taxon>Dikarya</taxon>
        <taxon>Ascomycota</taxon>
        <taxon>Pezizomycotina</taxon>
        <taxon>Dothideomycetes</taxon>
        <taxon>Dothideomycetidae</taxon>
        <taxon>Myriangiales</taxon>
        <taxon>Myriangiaceae</taxon>
        <taxon>Myriangium</taxon>
    </lineage>
</organism>
<dbReference type="AlphaFoldDB" id="A0A9P4MKI7"/>
<proteinExistence type="predicted"/>
<evidence type="ECO:0000313" key="2">
    <source>
        <dbReference type="Proteomes" id="UP000799439"/>
    </source>
</evidence>
<dbReference type="EMBL" id="ML996082">
    <property type="protein sequence ID" value="KAF2156357.1"/>
    <property type="molecule type" value="Genomic_DNA"/>
</dbReference>
<evidence type="ECO:0000313" key="1">
    <source>
        <dbReference type="EMBL" id="KAF2156357.1"/>
    </source>
</evidence>
<comment type="caution">
    <text evidence="1">The sequence shown here is derived from an EMBL/GenBank/DDBJ whole genome shotgun (WGS) entry which is preliminary data.</text>
</comment>
<reference evidence="1" key="1">
    <citation type="journal article" date="2020" name="Stud. Mycol.">
        <title>101 Dothideomycetes genomes: a test case for predicting lifestyles and emergence of pathogens.</title>
        <authorList>
            <person name="Haridas S."/>
            <person name="Albert R."/>
            <person name="Binder M."/>
            <person name="Bloem J."/>
            <person name="Labutti K."/>
            <person name="Salamov A."/>
            <person name="Andreopoulos B."/>
            <person name="Baker S."/>
            <person name="Barry K."/>
            <person name="Bills G."/>
            <person name="Bluhm B."/>
            <person name="Cannon C."/>
            <person name="Castanera R."/>
            <person name="Culley D."/>
            <person name="Daum C."/>
            <person name="Ezra D."/>
            <person name="Gonzalez J."/>
            <person name="Henrissat B."/>
            <person name="Kuo A."/>
            <person name="Liang C."/>
            <person name="Lipzen A."/>
            <person name="Lutzoni F."/>
            <person name="Magnuson J."/>
            <person name="Mondo S."/>
            <person name="Nolan M."/>
            <person name="Ohm R."/>
            <person name="Pangilinan J."/>
            <person name="Park H.-J."/>
            <person name="Ramirez L."/>
            <person name="Alfaro M."/>
            <person name="Sun H."/>
            <person name="Tritt A."/>
            <person name="Yoshinaga Y."/>
            <person name="Zwiers L.-H."/>
            <person name="Turgeon B."/>
            <person name="Goodwin S."/>
            <person name="Spatafora J."/>
            <person name="Crous P."/>
            <person name="Grigoriev I."/>
        </authorList>
    </citation>
    <scope>NUCLEOTIDE SEQUENCE</scope>
    <source>
        <strain evidence="1">CBS 260.36</strain>
    </source>
</reference>
<keyword evidence="2" id="KW-1185">Reference proteome</keyword>
<name>A0A9P4MKI7_9PEZI</name>
<accession>A0A9P4MKI7</accession>
<protein>
    <submittedName>
        <fullName evidence="1">Uncharacterized protein</fullName>
    </submittedName>
</protein>
<dbReference type="Proteomes" id="UP000799439">
    <property type="component" value="Unassembled WGS sequence"/>
</dbReference>
<gene>
    <name evidence="1" type="ORF">K461DRAFT_291282</name>
</gene>